<keyword evidence="2" id="KW-1185">Reference proteome</keyword>
<name>I3D4J6_9ARCH</name>
<protein>
    <submittedName>
        <fullName evidence="1">Uncharacterized protein</fullName>
    </submittedName>
</protein>
<dbReference type="Proteomes" id="UP000003423">
    <property type="component" value="Unassembled WGS sequence"/>
</dbReference>
<feature type="non-terminal residue" evidence="1">
    <location>
        <position position="37"/>
    </location>
</feature>
<comment type="caution">
    <text evidence="1">The sequence shown here is derived from an EMBL/GenBank/DDBJ whole genome shotgun (WGS) entry which is preliminary data.</text>
</comment>
<evidence type="ECO:0000313" key="1">
    <source>
        <dbReference type="EMBL" id="EIJ66639.1"/>
    </source>
</evidence>
<evidence type="ECO:0000313" key="2">
    <source>
        <dbReference type="Proteomes" id="UP000003423"/>
    </source>
</evidence>
<sequence length="37" mass="4307">MVNDKLALKAKLFRGFGDVTRLSNFLNQYQMEEKTVT</sequence>
<reference evidence="1 2" key="1">
    <citation type="journal article" date="2012" name="J. Bacteriol.">
        <title>Genome sequence of "Candidatus Nitrosopumilus salaria" BD31, an ammonia-oxidizing archaeon from the San Francisco Bay estuary.</title>
        <authorList>
            <person name="Mosier A.C."/>
            <person name="Allen E.E."/>
            <person name="Kim M."/>
            <person name="Ferriera S."/>
            <person name="Francis C.A."/>
        </authorList>
    </citation>
    <scope>NUCLEOTIDE SEQUENCE [LARGE SCALE GENOMIC DNA]</scope>
    <source>
        <strain evidence="1 2">BD31</strain>
    </source>
</reference>
<dbReference type="AlphaFoldDB" id="I3D4J6"/>
<dbReference type="EMBL" id="AEXL02000037">
    <property type="protein sequence ID" value="EIJ66639.1"/>
    <property type="molecule type" value="Genomic_DNA"/>
</dbReference>
<organism evidence="1 2">
    <name type="scientific">Candidatus Nitrosopumilus salarius BD31</name>
    <dbReference type="NCBI Taxonomy" id="859350"/>
    <lineage>
        <taxon>Archaea</taxon>
        <taxon>Nitrososphaerota</taxon>
        <taxon>Nitrososphaeria</taxon>
        <taxon>Nitrosopumilales</taxon>
        <taxon>Nitrosopumilaceae</taxon>
        <taxon>Nitrosopumilus</taxon>
    </lineage>
</organism>
<accession>I3D4J6</accession>
<gene>
    <name evidence="1" type="ORF">BD31_I1830</name>
</gene>
<proteinExistence type="predicted"/>